<keyword evidence="17 24" id="KW-1133">Transmembrane helix</keyword>
<evidence type="ECO:0000256" key="2">
    <source>
        <dbReference type="ARBA" id="ARBA00004191"/>
    </source>
</evidence>
<keyword evidence="10 24" id="KW-0812">Transmembrane</keyword>
<gene>
    <name evidence="26" type="ORF">G2W53_029644</name>
</gene>
<dbReference type="GO" id="GO:0051707">
    <property type="term" value="P:response to other organism"/>
    <property type="evidence" value="ECO:0007669"/>
    <property type="project" value="UniProtKB-ARBA"/>
</dbReference>
<reference evidence="26" key="1">
    <citation type="submission" date="2020-09" db="EMBL/GenBank/DDBJ databases">
        <title>Genome-Enabled Discovery of Anthraquinone Biosynthesis in Senna tora.</title>
        <authorList>
            <person name="Kang S.-H."/>
            <person name="Pandey R.P."/>
            <person name="Lee C.-M."/>
            <person name="Sim J.-S."/>
            <person name="Jeong J.-T."/>
            <person name="Choi B.-S."/>
            <person name="Jung M."/>
            <person name="Ginzburg D."/>
            <person name="Zhao K."/>
            <person name="Won S.Y."/>
            <person name="Oh T.-J."/>
            <person name="Yu Y."/>
            <person name="Kim N.-H."/>
            <person name="Lee O.R."/>
            <person name="Lee T.-H."/>
            <person name="Bashyal P."/>
            <person name="Kim T.-S."/>
            <person name="Lee W.-H."/>
            <person name="Kawkins C."/>
            <person name="Kim C.-K."/>
            <person name="Kim J.S."/>
            <person name="Ahn B.O."/>
            <person name="Rhee S.Y."/>
            <person name="Sohng J.K."/>
        </authorList>
    </citation>
    <scope>NUCLEOTIDE SEQUENCE</scope>
    <source>
        <tissue evidence="26">Leaf</tissue>
    </source>
</reference>
<dbReference type="PANTHER" id="PTHR48053">
    <property type="entry name" value="LEUCINE RICH REPEAT FAMILY PROTEIN, EXPRESSED"/>
    <property type="match status" value="1"/>
</dbReference>
<feature type="transmembrane region" description="Helical" evidence="24">
    <location>
        <begin position="647"/>
        <end position="672"/>
    </location>
</feature>
<dbReference type="Pfam" id="PF00069">
    <property type="entry name" value="Pkinase"/>
    <property type="match status" value="1"/>
</dbReference>
<dbReference type="Gene3D" id="3.80.10.10">
    <property type="entry name" value="Ribonuclease Inhibitor"/>
    <property type="match status" value="5"/>
</dbReference>
<dbReference type="InterPro" id="IPR013210">
    <property type="entry name" value="LRR_N_plant-typ"/>
</dbReference>
<keyword evidence="19 26" id="KW-0675">Receptor</keyword>
<dbReference type="Pfam" id="PF00560">
    <property type="entry name" value="LRR_1"/>
    <property type="match status" value="6"/>
</dbReference>
<comment type="subcellular location">
    <subcellularLocation>
        <location evidence="1">Membrane</location>
        <topology evidence="1">Peripheral membrane protein</topology>
    </subcellularLocation>
    <subcellularLocation>
        <location evidence="3">Membrane</location>
        <topology evidence="3">Single-pass type I membrane protein</topology>
    </subcellularLocation>
    <subcellularLocation>
        <location evidence="2">Secreted</location>
        <location evidence="2">Cell wall</location>
    </subcellularLocation>
</comment>
<dbReference type="PROSITE" id="PS00109">
    <property type="entry name" value="PROTEIN_KINASE_TYR"/>
    <property type="match status" value="1"/>
</dbReference>
<evidence type="ECO:0000256" key="14">
    <source>
        <dbReference type="ARBA" id="ARBA00022777"/>
    </source>
</evidence>
<comment type="catalytic activity">
    <reaction evidence="22">
        <text>L-threonyl-[protein] + ATP = O-phospho-L-threonyl-[protein] + ADP + H(+)</text>
        <dbReference type="Rhea" id="RHEA:46608"/>
        <dbReference type="Rhea" id="RHEA-COMP:11060"/>
        <dbReference type="Rhea" id="RHEA-COMP:11605"/>
        <dbReference type="ChEBI" id="CHEBI:15378"/>
        <dbReference type="ChEBI" id="CHEBI:30013"/>
        <dbReference type="ChEBI" id="CHEBI:30616"/>
        <dbReference type="ChEBI" id="CHEBI:61977"/>
        <dbReference type="ChEBI" id="CHEBI:456216"/>
        <dbReference type="EC" id="2.7.11.1"/>
    </reaction>
</comment>
<dbReference type="GO" id="GO:0016020">
    <property type="term" value="C:membrane"/>
    <property type="evidence" value="ECO:0007669"/>
    <property type="project" value="UniProtKB-SubCell"/>
</dbReference>
<dbReference type="GO" id="GO:0009791">
    <property type="term" value="P:post-embryonic development"/>
    <property type="evidence" value="ECO:0007669"/>
    <property type="project" value="UniProtKB-ARBA"/>
</dbReference>
<evidence type="ECO:0000256" key="21">
    <source>
        <dbReference type="ARBA" id="ARBA00038043"/>
    </source>
</evidence>
<evidence type="ECO:0000256" key="22">
    <source>
        <dbReference type="ARBA" id="ARBA00047899"/>
    </source>
</evidence>
<dbReference type="EMBL" id="JAAIUW010000009">
    <property type="protein sequence ID" value="KAF7815675.1"/>
    <property type="molecule type" value="Genomic_DNA"/>
</dbReference>
<sequence length="1009" mass="110998">MVIAAQEDESEAKALLEWKASLSPKSQPILSSWQNGTNPCKHYWKGITCDESTNMLVSFINLTTLGLQGTLHTLTFSSFPNLHFLDLSYNMFYGNIPPQIGNLSSISTLNLGYNIFQGTIPKEIGSLTSLNRLDLGFCNLTSPIPPEIGKLKNLTDLILGTNKLFGSIPQEIGMLSNLHQLDLSENSRLVGRIPSSIGNLTKLYQLYLYNCSLSGPIPNELGRLFSLIDLQLLGNSLYGPVPSFLGNLTNLTVLRLTWNNLNGPIPPSIGNLVNLEVLHLGYNSLSGNVPSTIGNMTKLSSLQLFFNKLSGHLPLEMNKITNLINLQIGDNDFDGPLPQQICLGGSLQKFVAKANRFVGQVPSSLKNCYSLTRLRLDDNQLVQNITEAFSVYPRLNYIDVSGNQFYGHLSSNWGNCPDLTSLRIANNNLSGGIPPNLGDASNLGELNLSSNNLLGEIPKELGKLTSLTKLSLSHNNLSGNIPSSVGSLHQLEQLELQGNNLSGSITKDIGGLNKLWLLNLRGNKFEDRIPFELGELQSLQSLDLSGNLLEGAIPSTLGGLKMLETLNLSHNNLSGAIPPGFDEMSSLYSVDMSYNQLEGSLPNNPAFHKFQALKNNKGLCGNVSGLHLCTNSKNNSQHDRKIRKVKLLILFLVLGTLIITLLAIGLVCIFCGCARKTKEQDKEVEAQEDDDLYFAWSSERELLLENIIEATNNFDDNYLIGKGGQGSVYKAELPKGKVFAVKKFHSRPDGEISNKKAFTTEVQALTEIKHRNIVKLHGFYSSSQLSFLVYEFMEGGSLDNILKNEKQATELDWSKRVNVVRGVANALSHMHHGCTRAVVHRDISSKNVLLDSEYEEAHITDFATTKFLKDDASNMTSFAGTVGYAAPEIAYMMEVNVKCDVYSFGVLALEIIMGKHPGDFISSLAESSITYDFLFKDLLDSRLPLPTTSNVEELMLIAKLAFACLNENPNFRPTMEEVSTKLVKPNYNCLGDKFPTITIGQLMKIELSS</sequence>
<comment type="similarity">
    <text evidence="21">Belongs to the polygalacturonase-inhibiting protein family.</text>
</comment>
<dbReference type="SMART" id="SM00369">
    <property type="entry name" value="LRR_TYP"/>
    <property type="match status" value="8"/>
</dbReference>
<evidence type="ECO:0000256" key="23">
    <source>
        <dbReference type="ARBA" id="ARBA00048679"/>
    </source>
</evidence>
<evidence type="ECO:0000256" key="4">
    <source>
        <dbReference type="ARBA" id="ARBA00012513"/>
    </source>
</evidence>
<keyword evidence="9" id="KW-0808">Transferase</keyword>
<evidence type="ECO:0000256" key="17">
    <source>
        <dbReference type="ARBA" id="ARBA00022989"/>
    </source>
</evidence>
<dbReference type="PROSITE" id="PS50011">
    <property type="entry name" value="PROTEIN_KINASE_DOM"/>
    <property type="match status" value="1"/>
</dbReference>
<dbReference type="FunFam" id="3.80.10.10:FF:000177">
    <property type="entry name" value="Leucine-rich repeat receptor-like serine/threonine-protein kinase At1g17230"/>
    <property type="match status" value="1"/>
</dbReference>
<evidence type="ECO:0000256" key="10">
    <source>
        <dbReference type="ARBA" id="ARBA00022692"/>
    </source>
</evidence>
<organism evidence="26 27">
    <name type="scientific">Senna tora</name>
    <dbReference type="NCBI Taxonomy" id="362788"/>
    <lineage>
        <taxon>Eukaryota</taxon>
        <taxon>Viridiplantae</taxon>
        <taxon>Streptophyta</taxon>
        <taxon>Embryophyta</taxon>
        <taxon>Tracheophyta</taxon>
        <taxon>Spermatophyta</taxon>
        <taxon>Magnoliopsida</taxon>
        <taxon>eudicotyledons</taxon>
        <taxon>Gunneridae</taxon>
        <taxon>Pentapetalae</taxon>
        <taxon>rosids</taxon>
        <taxon>fabids</taxon>
        <taxon>Fabales</taxon>
        <taxon>Fabaceae</taxon>
        <taxon>Caesalpinioideae</taxon>
        <taxon>Cassia clade</taxon>
        <taxon>Senna</taxon>
    </lineage>
</organism>
<proteinExistence type="inferred from homology"/>
<dbReference type="EC" id="2.7.11.1" evidence="4"/>
<dbReference type="Proteomes" id="UP000634136">
    <property type="component" value="Unassembled WGS sequence"/>
</dbReference>
<dbReference type="GO" id="GO:0006952">
    <property type="term" value="P:defense response"/>
    <property type="evidence" value="ECO:0007669"/>
    <property type="project" value="UniProtKB-KW"/>
</dbReference>
<keyword evidence="15" id="KW-0611">Plant defense</keyword>
<evidence type="ECO:0000256" key="6">
    <source>
        <dbReference type="ARBA" id="ARBA00022527"/>
    </source>
</evidence>
<keyword evidence="6" id="KW-0723">Serine/threonine-protein kinase</keyword>
<keyword evidence="12" id="KW-0677">Repeat</keyword>
<dbReference type="InterPro" id="IPR003591">
    <property type="entry name" value="Leu-rich_rpt_typical-subtyp"/>
</dbReference>
<dbReference type="InterPro" id="IPR032675">
    <property type="entry name" value="LRR_dom_sf"/>
</dbReference>
<evidence type="ECO:0000256" key="12">
    <source>
        <dbReference type="ARBA" id="ARBA00022737"/>
    </source>
</evidence>
<evidence type="ECO:0000256" key="1">
    <source>
        <dbReference type="ARBA" id="ARBA00004170"/>
    </source>
</evidence>
<name>A0A834W9U3_9FABA</name>
<evidence type="ECO:0000256" key="13">
    <source>
        <dbReference type="ARBA" id="ARBA00022741"/>
    </source>
</evidence>
<evidence type="ECO:0000256" key="3">
    <source>
        <dbReference type="ARBA" id="ARBA00004479"/>
    </source>
</evidence>
<dbReference type="GO" id="GO:0005524">
    <property type="term" value="F:ATP binding"/>
    <property type="evidence" value="ECO:0007669"/>
    <property type="project" value="UniProtKB-KW"/>
</dbReference>
<evidence type="ECO:0000256" key="24">
    <source>
        <dbReference type="SAM" id="Phobius"/>
    </source>
</evidence>
<comment type="catalytic activity">
    <reaction evidence="23">
        <text>L-seryl-[protein] + ATP = O-phospho-L-seryl-[protein] + ADP + H(+)</text>
        <dbReference type="Rhea" id="RHEA:17989"/>
        <dbReference type="Rhea" id="RHEA-COMP:9863"/>
        <dbReference type="Rhea" id="RHEA-COMP:11604"/>
        <dbReference type="ChEBI" id="CHEBI:15378"/>
        <dbReference type="ChEBI" id="CHEBI:29999"/>
        <dbReference type="ChEBI" id="CHEBI:30616"/>
        <dbReference type="ChEBI" id="CHEBI:83421"/>
        <dbReference type="ChEBI" id="CHEBI:456216"/>
        <dbReference type="EC" id="2.7.11.1"/>
    </reaction>
</comment>
<feature type="domain" description="Protein kinase" evidence="25">
    <location>
        <begin position="714"/>
        <end position="987"/>
    </location>
</feature>
<dbReference type="GO" id="GO:0004674">
    <property type="term" value="F:protein serine/threonine kinase activity"/>
    <property type="evidence" value="ECO:0007669"/>
    <property type="project" value="UniProtKB-KW"/>
</dbReference>
<dbReference type="InterPro" id="IPR000719">
    <property type="entry name" value="Prot_kinase_dom"/>
</dbReference>
<evidence type="ECO:0000256" key="20">
    <source>
        <dbReference type="ARBA" id="ARBA00023180"/>
    </source>
</evidence>
<keyword evidence="27" id="KW-1185">Reference proteome</keyword>
<dbReference type="SUPFAM" id="SSF52047">
    <property type="entry name" value="RNI-like"/>
    <property type="match status" value="1"/>
</dbReference>
<keyword evidence="18 24" id="KW-0472">Membrane</keyword>
<keyword evidence="5" id="KW-0134">Cell wall</keyword>
<evidence type="ECO:0000256" key="16">
    <source>
        <dbReference type="ARBA" id="ARBA00022840"/>
    </source>
</evidence>
<protein>
    <recommendedName>
        <fullName evidence="4">non-specific serine/threonine protein kinase</fullName>
        <ecNumber evidence="4">2.7.11.1</ecNumber>
    </recommendedName>
</protein>
<evidence type="ECO:0000259" key="25">
    <source>
        <dbReference type="PROSITE" id="PS50011"/>
    </source>
</evidence>
<dbReference type="AlphaFoldDB" id="A0A834W9U3"/>
<keyword evidence="11" id="KW-0732">Signal</keyword>
<keyword evidence="5" id="KW-0964">Secreted</keyword>
<dbReference type="InterPro" id="IPR011009">
    <property type="entry name" value="Kinase-like_dom_sf"/>
</dbReference>
<keyword evidence="7" id="KW-0597">Phosphoprotein</keyword>
<dbReference type="Pfam" id="PF13855">
    <property type="entry name" value="LRR_8"/>
    <property type="match status" value="1"/>
</dbReference>
<evidence type="ECO:0000313" key="26">
    <source>
        <dbReference type="EMBL" id="KAF7815675.1"/>
    </source>
</evidence>
<dbReference type="FunFam" id="3.80.10.10:FF:000400">
    <property type="entry name" value="Nuclear pore complex protein NUP107"/>
    <property type="match status" value="1"/>
</dbReference>
<keyword evidence="16" id="KW-0067">ATP-binding</keyword>
<dbReference type="SUPFAM" id="SSF52058">
    <property type="entry name" value="L domain-like"/>
    <property type="match status" value="1"/>
</dbReference>
<comment type="caution">
    <text evidence="26">The sequence shown here is derived from an EMBL/GenBank/DDBJ whole genome shotgun (WGS) entry which is preliminary data.</text>
</comment>
<dbReference type="InterPro" id="IPR008266">
    <property type="entry name" value="Tyr_kinase_AS"/>
</dbReference>
<evidence type="ECO:0000256" key="9">
    <source>
        <dbReference type="ARBA" id="ARBA00022679"/>
    </source>
</evidence>
<dbReference type="SUPFAM" id="SSF56112">
    <property type="entry name" value="Protein kinase-like (PK-like)"/>
    <property type="match status" value="1"/>
</dbReference>
<evidence type="ECO:0000313" key="27">
    <source>
        <dbReference type="Proteomes" id="UP000634136"/>
    </source>
</evidence>
<evidence type="ECO:0000256" key="5">
    <source>
        <dbReference type="ARBA" id="ARBA00022512"/>
    </source>
</evidence>
<keyword evidence="13" id="KW-0547">Nucleotide-binding</keyword>
<dbReference type="FunFam" id="1.10.510.10:FF:000445">
    <property type="entry name" value="MDIS1-interacting receptor like kinase 2"/>
    <property type="match status" value="1"/>
</dbReference>
<dbReference type="Pfam" id="PF08263">
    <property type="entry name" value="LRRNT_2"/>
    <property type="match status" value="1"/>
</dbReference>
<keyword evidence="20" id="KW-0325">Glycoprotein</keyword>
<dbReference type="Gene3D" id="1.10.510.10">
    <property type="entry name" value="Transferase(Phosphotransferase) domain 1"/>
    <property type="match status" value="1"/>
</dbReference>
<accession>A0A834W9U3</accession>
<dbReference type="FunFam" id="3.30.200.20:FF:000309">
    <property type="entry name" value="Leucine-rich repeat receptor protein kinase MSP1"/>
    <property type="match status" value="1"/>
</dbReference>
<dbReference type="PRINTS" id="PR00019">
    <property type="entry name" value="LEURICHRPT"/>
</dbReference>
<evidence type="ECO:0000256" key="19">
    <source>
        <dbReference type="ARBA" id="ARBA00023170"/>
    </source>
</evidence>
<evidence type="ECO:0000256" key="8">
    <source>
        <dbReference type="ARBA" id="ARBA00022614"/>
    </source>
</evidence>
<evidence type="ECO:0000256" key="15">
    <source>
        <dbReference type="ARBA" id="ARBA00022821"/>
    </source>
</evidence>
<dbReference type="InterPro" id="IPR001611">
    <property type="entry name" value="Leu-rich_rpt"/>
</dbReference>
<evidence type="ECO:0000256" key="7">
    <source>
        <dbReference type="ARBA" id="ARBA00022553"/>
    </source>
</evidence>
<dbReference type="OrthoDB" id="676979at2759"/>
<dbReference type="PANTHER" id="PTHR48053:SF168">
    <property type="entry name" value="LRR RECEPTOR-LIKE KINASE FAMILY PROTEIN"/>
    <property type="match status" value="1"/>
</dbReference>
<evidence type="ECO:0000256" key="11">
    <source>
        <dbReference type="ARBA" id="ARBA00022729"/>
    </source>
</evidence>
<keyword evidence="14 26" id="KW-0418">Kinase</keyword>
<evidence type="ECO:0000256" key="18">
    <source>
        <dbReference type="ARBA" id="ARBA00023136"/>
    </source>
</evidence>
<dbReference type="Gene3D" id="3.30.200.20">
    <property type="entry name" value="Phosphorylase Kinase, domain 1"/>
    <property type="match status" value="1"/>
</dbReference>
<dbReference type="InterPro" id="IPR055414">
    <property type="entry name" value="LRR_R13L4/SHOC2-like"/>
</dbReference>
<dbReference type="FunFam" id="3.80.10.10:FF:000453">
    <property type="entry name" value="Leucine-rich receptor-like protein kinase family protein"/>
    <property type="match status" value="1"/>
</dbReference>
<dbReference type="InterPro" id="IPR051716">
    <property type="entry name" value="Plant_RL_S/T_kinase"/>
</dbReference>
<dbReference type="Pfam" id="PF23598">
    <property type="entry name" value="LRR_14"/>
    <property type="match status" value="1"/>
</dbReference>
<keyword evidence="8" id="KW-0433">Leucine-rich repeat</keyword>